<dbReference type="Gene3D" id="1.20.1280.50">
    <property type="match status" value="1"/>
</dbReference>
<dbReference type="SUPFAM" id="SSF81383">
    <property type="entry name" value="F-box domain"/>
    <property type="match status" value="1"/>
</dbReference>
<keyword evidence="3" id="KW-1185">Reference proteome</keyword>
<organism evidence="2 3">
    <name type="scientific">Aegilops tauschii subsp. strangulata</name>
    <name type="common">Goatgrass</name>
    <dbReference type="NCBI Taxonomy" id="200361"/>
    <lineage>
        <taxon>Eukaryota</taxon>
        <taxon>Viridiplantae</taxon>
        <taxon>Streptophyta</taxon>
        <taxon>Embryophyta</taxon>
        <taxon>Tracheophyta</taxon>
        <taxon>Spermatophyta</taxon>
        <taxon>Magnoliopsida</taxon>
        <taxon>Liliopsida</taxon>
        <taxon>Poales</taxon>
        <taxon>Poaceae</taxon>
        <taxon>BOP clade</taxon>
        <taxon>Pooideae</taxon>
        <taxon>Triticodae</taxon>
        <taxon>Triticeae</taxon>
        <taxon>Triticinae</taxon>
        <taxon>Aegilops</taxon>
    </lineage>
</organism>
<accession>A0A453GJC0</accession>
<reference evidence="3" key="1">
    <citation type="journal article" date="2014" name="Science">
        <title>Ancient hybridizations among the ancestral genomes of bread wheat.</title>
        <authorList>
            <consortium name="International Wheat Genome Sequencing Consortium,"/>
            <person name="Marcussen T."/>
            <person name="Sandve S.R."/>
            <person name="Heier L."/>
            <person name="Spannagl M."/>
            <person name="Pfeifer M."/>
            <person name="Jakobsen K.S."/>
            <person name="Wulff B.B."/>
            <person name="Steuernagel B."/>
            <person name="Mayer K.F."/>
            <person name="Olsen O.A."/>
        </authorList>
    </citation>
    <scope>NUCLEOTIDE SEQUENCE [LARGE SCALE GENOMIC DNA]</scope>
    <source>
        <strain evidence="3">cv. AL8/78</strain>
    </source>
</reference>
<dbReference type="EnsemblPlants" id="AET3Gv21048700.5">
    <property type="protein sequence ID" value="AET3Gv21048700.5"/>
    <property type="gene ID" value="AET3Gv21048700"/>
</dbReference>
<dbReference type="InterPro" id="IPR036047">
    <property type="entry name" value="F-box-like_dom_sf"/>
</dbReference>
<dbReference type="InterPro" id="IPR006527">
    <property type="entry name" value="F-box-assoc_dom_typ1"/>
</dbReference>
<evidence type="ECO:0000259" key="1">
    <source>
        <dbReference type="Pfam" id="PF07734"/>
    </source>
</evidence>
<dbReference type="InterPro" id="IPR050233">
    <property type="entry name" value="A_thaliana_F-box"/>
</dbReference>
<name>A0A453GJC0_AEGTS</name>
<dbReference type="PANTHER" id="PTHR47993">
    <property type="entry name" value="OS09G0372900 PROTEIN-RELATED"/>
    <property type="match status" value="1"/>
</dbReference>
<reference evidence="2" key="4">
    <citation type="submission" date="2019-03" db="UniProtKB">
        <authorList>
            <consortium name="EnsemblPlants"/>
        </authorList>
    </citation>
    <scope>IDENTIFICATION</scope>
</reference>
<evidence type="ECO:0000313" key="3">
    <source>
        <dbReference type="Proteomes" id="UP000015105"/>
    </source>
</evidence>
<feature type="domain" description="F-box associated beta-propeller type 1" evidence="1">
    <location>
        <begin position="113"/>
        <end position="306"/>
    </location>
</feature>
<reference evidence="2" key="5">
    <citation type="journal article" date="2021" name="G3 (Bethesda)">
        <title>Aegilops tauschii genome assembly Aet v5.0 features greater sequence contiguity and improved annotation.</title>
        <authorList>
            <person name="Wang L."/>
            <person name="Zhu T."/>
            <person name="Rodriguez J.C."/>
            <person name="Deal K.R."/>
            <person name="Dubcovsky J."/>
            <person name="McGuire P.E."/>
            <person name="Lux T."/>
            <person name="Spannagl M."/>
            <person name="Mayer K.F.X."/>
            <person name="Baldrich P."/>
            <person name="Meyers B.C."/>
            <person name="Huo N."/>
            <person name="Gu Y.Q."/>
            <person name="Zhou H."/>
            <person name="Devos K.M."/>
            <person name="Bennetzen J.L."/>
            <person name="Unver T."/>
            <person name="Budak H."/>
            <person name="Gulick P.J."/>
            <person name="Galiba G."/>
            <person name="Kalapos B."/>
            <person name="Nelson D.R."/>
            <person name="Li P."/>
            <person name="You F.M."/>
            <person name="Luo M.C."/>
            <person name="Dvorak J."/>
        </authorList>
    </citation>
    <scope>NUCLEOTIDE SEQUENCE [LARGE SCALE GENOMIC DNA]</scope>
    <source>
        <strain evidence="2">cv. AL8/78</strain>
    </source>
</reference>
<dbReference type="STRING" id="200361.A0A453GJC0"/>
<reference evidence="2" key="3">
    <citation type="journal article" date="2017" name="Nature">
        <title>Genome sequence of the progenitor of the wheat D genome Aegilops tauschii.</title>
        <authorList>
            <person name="Luo M.C."/>
            <person name="Gu Y.Q."/>
            <person name="Puiu D."/>
            <person name="Wang H."/>
            <person name="Twardziok S.O."/>
            <person name="Deal K.R."/>
            <person name="Huo N."/>
            <person name="Zhu T."/>
            <person name="Wang L."/>
            <person name="Wang Y."/>
            <person name="McGuire P.E."/>
            <person name="Liu S."/>
            <person name="Long H."/>
            <person name="Ramasamy R.K."/>
            <person name="Rodriguez J.C."/>
            <person name="Van S.L."/>
            <person name="Yuan L."/>
            <person name="Wang Z."/>
            <person name="Xia Z."/>
            <person name="Xiao L."/>
            <person name="Anderson O.D."/>
            <person name="Ouyang S."/>
            <person name="Liang Y."/>
            <person name="Zimin A.V."/>
            <person name="Pertea G."/>
            <person name="Qi P."/>
            <person name="Bennetzen J.L."/>
            <person name="Dai X."/>
            <person name="Dawson M.W."/>
            <person name="Muller H.G."/>
            <person name="Kugler K."/>
            <person name="Rivarola-Duarte L."/>
            <person name="Spannagl M."/>
            <person name="Mayer K.F.X."/>
            <person name="Lu F.H."/>
            <person name="Bevan M.W."/>
            <person name="Leroy P."/>
            <person name="Li P."/>
            <person name="You F.M."/>
            <person name="Sun Q."/>
            <person name="Liu Z."/>
            <person name="Lyons E."/>
            <person name="Wicker T."/>
            <person name="Salzberg S.L."/>
            <person name="Devos K.M."/>
            <person name="Dvorak J."/>
        </authorList>
    </citation>
    <scope>NUCLEOTIDE SEQUENCE [LARGE SCALE GENOMIC DNA]</scope>
    <source>
        <strain evidence="2">cv. AL8/78</strain>
    </source>
</reference>
<proteinExistence type="predicted"/>
<dbReference type="Gramene" id="AET3Gv21048700.5">
    <property type="protein sequence ID" value="AET3Gv21048700.5"/>
    <property type="gene ID" value="AET3Gv21048700"/>
</dbReference>
<dbReference type="AlphaFoldDB" id="A0A453GJC0"/>
<dbReference type="Pfam" id="PF07734">
    <property type="entry name" value="FBA_1"/>
    <property type="match status" value="1"/>
</dbReference>
<dbReference type="Gramene" id="AET3Gv21048700.4">
    <property type="protein sequence ID" value="AET3Gv21048700.4"/>
    <property type="gene ID" value="AET3Gv21048700"/>
</dbReference>
<dbReference type="EnsemblPlants" id="AET3Gv21048700.4">
    <property type="protein sequence ID" value="AET3Gv21048700.4"/>
    <property type="gene ID" value="AET3Gv21048700"/>
</dbReference>
<reference evidence="3" key="2">
    <citation type="journal article" date="2017" name="Nat. Plants">
        <title>The Aegilops tauschii genome reveals multiple impacts of transposons.</title>
        <authorList>
            <person name="Zhao G."/>
            <person name="Zou C."/>
            <person name="Li K."/>
            <person name="Wang K."/>
            <person name="Li T."/>
            <person name="Gao L."/>
            <person name="Zhang X."/>
            <person name="Wang H."/>
            <person name="Yang Z."/>
            <person name="Liu X."/>
            <person name="Jiang W."/>
            <person name="Mao L."/>
            <person name="Kong X."/>
            <person name="Jiao Y."/>
            <person name="Jia J."/>
        </authorList>
    </citation>
    <scope>NUCLEOTIDE SEQUENCE [LARGE SCALE GENOMIC DNA]</scope>
    <source>
        <strain evidence="3">cv. AL8/78</strain>
    </source>
</reference>
<sequence length="403" mass="45984">HSHSHLRRHQPATMAEEAAAPLLHGLPDEIVVWEILIRLDPKSLLRCRAVRRAWRCATSARRFLLAHHARQPTLPIVFGDRYRNILALDHRASADAQLHTIARLDEDFMLEASCDGLLLLSKFDHIVGFRTYLSVCNPATSQHASLRPLSGFDILGMYPHSPTGEYRLLLQRMNYMDSSEYQIGFYVFGLGSNEAPRYIGCSETKLALAFFNVPVRLRDSLHWYPLEYRTESDHLEYEEESKLVVTVFDTIAESFRQMRAPLVSTNSSIFKVDDMLGICNCNQALEIVDIWVLQDYQSEVWDLKYRIELRLDELTKLRGELEGLDGDGNWSLTAASGDGDVLLLVSFSHWSFGHWLFYVDTDGELVASFQDLYACKHRFKQTLVPHDLFTTLEGHAVGASPLI</sequence>
<dbReference type="Proteomes" id="UP000015105">
    <property type="component" value="Chromosome 3D"/>
</dbReference>
<protein>
    <recommendedName>
        <fullName evidence="1">F-box associated beta-propeller type 1 domain-containing protein</fullName>
    </recommendedName>
</protein>
<dbReference type="PANTHER" id="PTHR47993:SF65">
    <property type="entry name" value="F-BOX DOMAIN-CONTAINING PROTEIN"/>
    <property type="match status" value="1"/>
</dbReference>
<evidence type="ECO:0000313" key="2">
    <source>
        <dbReference type="EnsemblPlants" id="AET3Gv21048700.5"/>
    </source>
</evidence>